<dbReference type="AlphaFoldDB" id="A0A0W0W0K9"/>
<comment type="caution">
    <text evidence="2">The sequence shown here is derived from an EMBL/GenBank/DDBJ whole genome shotgun (WGS) entry which is preliminary data.</text>
</comment>
<evidence type="ECO:0000313" key="3">
    <source>
        <dbReference type="Proteomes" id="UP000054908"/>
    </source>
</evidence>
<dbReference type="PATRIC" id="fig|466.6.peg.1691"/>
<dbReference type="RefSeq" id="WP_058452374.1">
    <property type="nucleotide sequence ID" value="NZ_CAAAIB010000004.1"/>
</dbReference>
<evidence type="ECO:0000256" key="1">
    <source>
        <dbReference type="SAM" id="Coils"/>
    </source>
</evidence>
<protein>
    <recommendedName>
        <fullName evidence="4">Flagellar FliJ protein</fullName>
    </recommendedName>
</protein>
<evidence type="ECO:0008006" key="4">
    <source>
        <dbReference type="Google" id="ProtNLM"/>
    </source>
</evidence>
<name>A0A0W0W0K9_9GAMM</name>
<evidence type="ECO:0000313" key="2">
    <source>
        <dbReference type="EMBL" id="KTD25834.1"/>
    </source>
</evidence>
<accession>A0A0W0W0K9</accession>
<reference evidence="2 3" key="1">
    <citation type="submission" date="2015-11" db="EMBL/GenBank/DDBJ databases">
        <title>Genomic analysis of 38 Legionella species identifies large and diverse effector repertoires.</title>
        <authorList>
            <person name="Burstein D."/>
            <person name="Amaro F."/>
            <person name="Zusman T."/>
            <person name="Lifshitz Z."/>
            <person name="Cohen O."/>
            <person name="Gilbert J.A."/>
            <person name="Pupko T."/>
            <person name="Shuman H.A."/>
            <person name="Segal G."/>
        </authorList>
    </citation>
    <scope>NUCLEOTIDE SEQUENCE [LARGE SCALE GENOMIC DNA]</scope>
    <source>
        <strain evidence="2 3">PX-1-G2-E2</strain>
    </source>
</reference>
<organism evidence="2 3">
    <name type="scientific">Legionella maceachernii</name>
    <dbReference type="NCBI Taxonomy" id="466"/>
    <lineage>
        <taxon>Bacteria</taxon>
        <taxon>Pseudomonadati</taxon>
        <taxon>Pseudomonadota</taxon>
        <taxon>Gammaproteobacteria</taxon>
        <taxon>Legionellales</taxon>
        <taxon>Legionellaceae</taxon>
        <taxon>Legionella</taxon>
    </lineage>
</organism>
<feature type="coiled-coil region" evidence="1">
    <location>
        <begin position="66"/>
        <end position="107"/>
    </location>
</feature>
<dbReference type="STRING" id="466.Lmac_1605"/>
<keyword evidence="1" id="KW-0175">Coiled coil</keyword>
<dbReference type="EMBL" id="LNYL01000042">
    <property type="protein sequence ID" value="KTD25834.1"/>
    <property type="molecule type" value="Genomic_DNA"/>
</dbReference>
<gene>
    <name evidence="2" type="ORF">Lmac_1605</name>
</gene>
<dbReference type="Proteomes" id="UP000054908">
    <property type="component" value="Unassembled WGS sequence"/>
</dbReference>
<sequence length="138" mass="16298">MNKTLVALMNKLSWQLNEVEQLSQAINEEQKSMQQSLHHLQQQIHQACATSALIIPEQEIARLNFIIQKQQRLEELSIENKAIETRLSQLNERKIRLQTELKMLEKYQGKLRKESLKKEIISQQNANDEWILQRKEPA</sequence>
<dbReference type="OrthoDB" id="5651787at2"/>
<proteinExistence type="predicted"/>
<keyword evidence="3" id="KW-1185">Reference proteome</keyword>